<evidence type="ECO:0000313" key="3">
    <source>
        <dbReference type="EMBL" id="MFC6660455.1"/>
    </source>
</evidence>
<feature type="chain" id="PRO_5045496840" evidence="2">
    <location>
        <begin position="23"/>
        <end position="424"/>
    </location>
</feature>
<protein>
    <submittedName>
        <fullName evidence="3">Uncharacterized protein</fullName>
    </submittedName>
</protein>
<dbReference type="Gene3D" id="3.40.50.1820">
    <property type="entry name" value="alpha/beta hydrolase"/>
    <property type="match status" value="1"/>
</dbReference>
<name>A0ABW1ZJ24_9DEIO</name>
<proteinExistence type="predicted"/>
<dbReference type="PROSITE" id="PS51257">
    <property type="entry name" value="PROKAR_LIPOPROTEIN"/>
    <property type="match status" value="1"/>
</dbReference>
<evidence type="ECO:0000256" key="2">
    <source>
        <dbReference type="SAM" id="SignalP"/>
    </source>
</evidence>
<evidence type="ECO:0000313" key="4">
    <source>
        <dbReference type="Proteomes" id="UP001596317"/>
    </source>
</evidence>
<gene>
    <name evidence="3" type="ORF">ACFP90_08830</name>
</gene>
<dbReference type="EMBL" id="JBHSWB010000001">
    <property type="protein sequence ID" value="MFC6660455.1"/>
    <property type="molecule type" value="Genomic_DNA"/>
</dbReference>
<keyword evidence="2" id="KW-0732">Signal</keyword>
<sequence length="424" mass="44427">MPVRPARSACALLLCGLLAACGAPRPAPSAQASALPEGFSEALLALSPAPAPALGAQAAACPTQLALPYGASGLDTGLYWYSRAETGAPGGVGCKARADGAAIPGYYDPARPVMIFVHGWQDGSTKAGKRDSFYFSEANQSVADAWIAAGWNVALYHWTQLADDEGTAGVPYHAQAKIWTAAYTYRDALGRTQDIRMRYRQPDGSYTQAGMPTVSAGQLFYAAYKSALSAWTYSGAEGVRVMGHSLGAQMALALADRAAADPALPAGKRPSRIILADPYWSPASPGGGHSYSFLSPDATPAARSARIAQALKNSGVAVEWIKSSRLNDLGGDNNLAMAKFISRTEIFPEYVFDLNPASGLARKHGVAPRWYMWTRSFAPNGAVSAANALAAAVGRMNSGVRYDQQGGRSTVSPGDDTFVSGPNP</sequence>
<dbReference type="SUPFAM" id="SSF53474">
    <property type="entry name" value="alpha/beta-Hydrolases"/>
    <property type="match status" value="1"/>
</dbReference>
<feature type="signal peptide" evidence="2">
    <location>
        <begin position="1"/>
        <end position="22"/>
    </location>
</feature>
<accession>A0ABW1ZJ24</accession>
<reference evidence="4" key="1">
    <citation type="journal article" date="2019" name="Int. J. Syst. Evol. Microbiol.">
        <title>The Global Catalogue of Microorganisms (GCM) 10K type strain sequencing project: providing services to taxonomists for standard genome sequencing and annotation.</title>
        <authorList>
            <consortium name="The Broad Institute Genomics Platform"/>
            <consortium name="The Broad Institute Genome Sequencing Center for Infectious Disease"/>
            <person name="Wu L."/>
            <person name="Ma J."/>
        </authorList>
    </citation>
    <scope>NUCLEOTIDE SEQUENCE [LARGE SCALE GENOMIC DNA]</scope>
    <source>
        <strain evidence="4">CCUG 63830</strain>
    </source>
</reference>
<comment type="caution">
    <text evidence="3">The sequence shown here is derived from an EMBL/GenBank/DDBJ whole genome shotgun (WGS) entry which is preliminary data.</text>
</comment>
<keyword evidence="4" id="KW-1185">Reference proteome</keyword>
<dbReference type="RefSeq" id="WP_224606403.1">
    <property type="nucleotide sequence ID" value="NZ_JAIQXV010000004.1"/>
</dbReference>
<dbReference type="Proteomes" id="UP001596317">
    <property type="component" value="Unassembled WGS sequence"/>
</dbReference>
<organism evidence="3 4">
    <name type="scientific">Deinococcus multiflagellatus</name>
    <dbReference type="NCBI Taxonomy" id="1656887"/>
    <lineage>
        <taxon>Bacteria</taxon>
        <taxon>Thermotogati</taxon>
        <taxon>Deinococcota</taxon>
        <taxon>Deinococci</taxon>
        <taxon>Deinococcales</taxon>
        <taxon>Deinococcaceae</taxon>
        <taxon>Deinococcus</taxon>
    </lineage>
</organism>
<feature type="region of interest" description="Disordered" evidence="1">
    <location>
        <begin position="401"/>
        <end position="424"/>
    </location>
</feature>
<dbReference type="InterPro" id="IPR029058">
    <property type="entry name" value="AB_hydrolase_fold"/>
</dbReference>
<evidence type="ECO:0000256" key="1">
    <source>
        <dbReference type="SAM" id="MobiDB-lite"/>
    </source>
</evidence>